<organism evidence="2 3">
    <name type="scientific">Lysobacter enzymogenes</name>
    <dbReference type="NCBI Taxonomy" id="69"/>
    <lineage>
        <taxon>Bacteria</taxon>
        <taxon>Pseudomonadati</taxon>
        <taxon>Pseudomonadota</taxon>
        <taxon>Gammaproteobacteria</taxon>
        <taxon>Lysobacterales</taxon>
        <taxon>Lysobacteraceae</taxon>
        <taxon>Lysobacter</taxon>
    </lineage>
</organism>
<evidence type="ECO:0000256" key="1">
    <source>
        <dbReference type="SAM" id="MobiDB-lite"/>
    </source>
</evidence>
<protein>
    <submittedName>
        <fullName evidence="2">Uncharacterized protein</fullName>
    </submittedName>
</protein>
<dbReference type="AlphaFoldDB" id="A0A0S2DRQ7"/>
<dbReference type="KEGG" id="lez:GLE_5531"/>
<sequence length="41" mass="4509">MDSLPKEAFMPSPNDGPGGHHDATERQVQRVPAQRPRNRAG</sequence>
<name>A0A0S2DRQ7_LYSEN</name>
<dbReference type="Proteomes" id="UP000061569">
    <property type="component" value="Chromosome"/>
</dbReference>
<proteinExistence type="predicted"/>
<accession>A0A0S2DRQ7</accession>
<gene>
    <name evidence="2" type="ORF">GLE_5531</name>
</gene>
<feature type="compositionally biased region" description="Basic and acidic residues" evidence="1">
    <location>
        <begin position="18"/>
        <end position="28"/>
    </location>
</feature>
<feature type="region of interest" description="Disordered" evidence="1">
    <location>
        <begin position="1"/>
        <end position="41"/>
    </location>
</feature>
<dbReference type="EMBL" id="CP013140">
    <property type="protein sequence ID" value="ALN60872.1"/>
    <property type="molecule type" value="Genomic_DNA"/>
</dbReference>
<reference evidence="2 3" key="1">
    <citation type="submission" date="2015-11" db="EMBL/GenBank/DDBJ databases">
        <title>Genome sequences of Lysobacter enzymogenes strain C3 and Lysobacter antibioticus ATCC 29479.</title>
        <authorList>
            <person name="Kobayashi D.Y."/>
        </authorList>
    </citation>
    <scope>NUCLEOTIDE SEQUENCE [LARGE SCALE GENOMIC DNA]</scope>
    <source>
        <strain evidence="2 3">C3</strain>
    </source>
</reference>
<evidence type="ECO:0000313" key="3">
    <source>
        <dbReference type="Proteomes" id="UP000061569"/>
    </source>
</evidence>
<evidence type="ECO:0000313" key="2">
    <source>
        <dbReference type="EMBL" id="ALN60872.1"/>
    </source>
</evidence>
<dbReference type="PATRIC" id="fig|69.6.peg.5450"/>